<dbReference type="EMBL" id="FAOZ01000002">
    <property type="protein sequence ID" value="CUU54352.1"/>
    <property type="molecule type" value="Genomic_DNA"/>
</dbReference>
<keyword evidence="3" id="KW-0238">DNA-binding</keyword>
<dbReference type="InterPro" id="IPR036388">
    <property type="entry name" value="WH-like_DNA-bd_sf"/>
</dbReference>
<feature type="region of interest" description="Disordered" evidence="1">
    <location>
        <begin position="1"/>
        <end position="37"/>
    </location>
</feature>
<dbReference type="SUPFAM" id="SSF46785">
    <property type="entry name" value="Winged helix' DNA-binding domain"/>
    <property type="match status" value="1"/>
</dbReference>
<dbReference type="PANTHER" id="PTHR33164:SF43">
    <property type="entry name" value="HTH-TYPE TRANSCRIPTIONAL REPRESSOR YETL"/>
    <property type="match status" value="1"/>
</dbReference>
<proteinExistence type="predicted"/>
<dbReference type="PRINTS" id="PR00598">
    <property type="entry name" value="HTHMARR"/>
</dbReference>
<evidence type="ECO:0000259" key="2">
    <source>
        <dbReference type="PROSITE" id="PS50995"/>
    </source>
</evidence>
<dbReference type="Pfam" id="PF12802">
    <property type="entry name" value="MarR_2"/>
    <property type="match status" value="1"/>
</dbReference>
<dbReference type="AlphaFoldDB" id="A0A0S4QFQ3"/>
<evidence type="ECO:0000313" key="4">
    <source>
        <dbReference type="Proteomes" id="UP000198802"/>
    </source>
</evidence>
<dbReference type="GO" id="GO:0003677">
    <property type="term" value="F:DNA binding"/>
    <property type="evidence" value="ECO:0007669"/>
    <property type="project" value="UniProtKB-KW"/>
</dbReference>
<protein>
    <submittedName>
        <fullName evidence="3">DNA-binding transcriptional regulator, MarR family</fullName>
    </submittedName>
</protein>
<reference evidence="4" key="1">
    <citation type="submission" date="2015-11" db="EMBL/GenBank/DDBJ databases">
        <authorList>
            <person name="Varghese N."/>
        </authorList>
    </citation>
    <scope>NUCLEOTIDE SEQUENCE [LARGE SCALE GENOMIC DNA]</scope>
    <source>
        <strain evidence="4">DSM 45899</strain>
    </source>
</reference>
<name>A0A0S4QFQ3_9ACTN</name>
<dbReference type="SMART" id="SM00347">
    <property type="entry name" value="HTH_MARR"/>
    <property type="match status" value="1"/>
</dbReference>
<evidence type="ECO:0000256" key="1">
    <source>
        <dbReference type="SAM" id="MobiDB-lite"/>
    </source>
</evidence>
<dbReference type="PROSITE" id="PS50995">
    <property type="entry name" value="HTH_MARR_2"/>
    <property type="match status" value="1"/>
</dbReference>
<feature type="domain" description="HTH marR-type" evidence="2">
    <location>
        <begin position="51"/>
        <end position="187"/>
    </location>
</feature>
<dbReference type="InterPro" id="IPR039422">
    <property type="entry name" value="MarR/SlyA-like"/>
</dbReference>
<gene>
    <name evidence="3" type="ORF">Ga0074812_102362</name>
</gene>
<dbReference type="Proteomes" id="UP000198802">
    <property type="component" value="Unassembled WGS sequence"/>
</dbReference>
<sequence>MGGASAVPSSADARCSESATDRLEIGPPAGGSGCAPRHDCGSADGADLDLPASVRHDLRWIVGQIHHGYLAASVAAVGQLPGGMKGFYVLESAVEGVAHNQIEVARRFNIDRTVMVRLIDEMERAGLVERRPVPTDRRARMIVATELGVGEYHRARGALRAVDDHVLAPLAPEDRDAFVAFARLVSEHLVAMDPTKGAAACVAAEATMRAAAATEGGACGPAPDAAGGGPRARG</sequence>
<dbReference type="PANTHER" id="PTHR33164">
    <property type="entry name" value="TRANSCRIPTIONAL REGULATOR, MARR FAMILY"/>
    <property type="match status" value="1"/>
</dbReference>
<evidence type="ECO:0000313" key="3">
    <source>
        <dbReference type="EMBL" id="CUU54352.1"/>
    </source>
</evidence>
<accession>A0A0S4QFQ3</accession>
<organism evidence="3 4">
    <name type="scientific">Parafrankia irregularis</name>
    <dbReference type="NCBI Taxonomy" id="795642"/>
    <lineage>
        <taxon>Bacteria</taxon>
        <taxon>Bacillati</taxon>
        <taxon>Actinomycetota</taxon>
        <taxon>Actinomycetes</taxon>
        <taxon>Frankiales</taxon>
        <taxon>Frankiaceae</taxon>
        <taxon>Parafrankia</taxon>
    </lineage>
</organism>
<dbReference type="GO" id="GO:0006950">
    <property type="term" value="P:response to stress"/>
    <property type="evidence" value="ECO:0007669"/>
    <property type="project" value="TreeGrafter"/>
</dbReference>
<dbReference type="InterPro" id="IPR000835">
    <property type="entry name" value="HTH_MarR-typ"/>
</dbReference>
<feature type="compositionally biased region" description="Low complexity" evidence="1">
    <location>
        <begin position="215"/>
        <end position="225"/>
    </location>
</feature>
<keyword evidence="4" id="KW-1185">Reference proteome</keyword>
<dbReference type="GO" id="GO:0003700">
    <property type="term" value="F:DNA-binding transcription factor activity"/>
    <property type="evidence" value="ECO:0007669"/>
    <property type="project" value="InterPro"/>
</dbReference>
<dbReference type="Gene3D" id="1.10.10.10">
    <property type="entry name" value="Winged helix-like DNA-binding domain superfamily/Winged helix DNA-binding domain"/>
    <property type="match status" value="1"/>
</dbReference>
<dbReference type="InterPro" id="IPR036390">
    <property type="entry name" value="WH_DNA-bd_sf"/>
</dbReference>
<feature type="region of interest" description="Disordered" evidence="1">
    <location>
        <begin position="215"/>
        <end position="234"/>
    </location>
</feature>